<organism evidence="2 4">
    <name type="scientific">Anaerobacillus isosaccharinicus</name>
    <dbReference type="NCBI Taxonomy" id="1532552"/>
    <lineage>
        <taxon>Bacteria</taxon>
        <taxon>Bacillati</taxon>
        <taxon>Bacillota</taxon>
        <taxon>Bacilli</taxon>
        <taxon>Bacillales</taxon>
        <taxon>Bacillaceae</taxon>
        <taxon>Anaerobacillus</taxon>
    </lineage>
</organism>
<accession>A0A1S2L7C2</accession>
<sequence length="110" mass="12341">MISCELNRIGTDNLVVVSGGTAPHIGAVVIADYENSEVKIVSYGFPHHKEEDLFIELAKVWCNTYQQKVVITGGIHIDNATKEQIEGLVDETWDKFFHLMADQKSCKAYK</sequence>
<feature type="domain" description="Prenylated flavin chaperone LpdD-like" evidence="1">
    <location>
        <begin position="2"/>
        <end position="95"/>
    </location>
</feature>
<reference evidence="3 4" key="3">
    <citation type="journal article" date="2019" name="Int. J. Syst. Evol. Microbiol.">
        <title>Anaerobacillus isosaccharinicus sp. nov., an alkaliphilic bacterium which degrades isosaccharinic acid.</title>
        <authorList>
            <person name="Bassil N.M."/>
            <person name="Lloyd J.R."/>
        </authorList>
    </citation>
    <scope>NUCLEOTIDE SEQUENCE [LARGE SCALE GENOMIC DNA]</scope>
    <source>
        <strain evidence="3 4">NB2006</strain>
    </source>
</reference>
<dbReference type="InterPro" id="IPR048844">
    <property type="entry name" value="LpdD_chaperone-like"/>
</dbReference>
<dbReference type="Pfam" id="PF21758">
    <property type="entry name" value="PAC_bac"/>
    <property type="match status" value="1"/>
</dbReference>
<dbReference type="Proteomes" id="UP000180175">
    <property type="component" value="Chromosome"/>
</dbReference>
<keyword evidence="4" id="KW-1185">Reference proteome</keyword>
<dbReference type="EMBL" id="CP063356">
    <property type="protein sequence ID" value="QOY34139.1"/>
    <property type="molecule type" value="Genomic_DNA"/>
</dbReference>
<evidence type="ECO:0000259" key="1">
    <source>
        <dbReference type="Pfam" id="PF21758"/>
    </source>
</evidence>
<dbReference type="AlphaFoldDB" id="A0A1S2L7C2"/>
<evidence type="ECO:0000313" key="2">
    <source>
        <dbReference type="EMBL" id="OIJ08372.1"/>
    </source>
</evidence>
<reference evidence="3 4" key="2">
    <citation type="journal article" date="2017" name="Genome Announc.">
        <title>Draft Genome Sequences of Four Alkaliphilic Bacteria Belonging to the Anaerobacillus Genus.</title>
        <authorList>
            <person name="Bassil N.M."/>
            <person name="Lloyd J.R."/>
        </authorList>
    </citation>
    <scope>NUCLEOTIDE SEQUENCE [LARGE SCALE GENOMIC DNA]</scope>
    <source>
        <strain evidence="3 4">NB2006</strain>
    </source>
</reference>
<protein>
    <recommendedName>
        <fullName evidence="1">Prenylated flavin chaperone LpdD-like domain-containing protein</fullName>
    </recommendedName>
</protein>
<gene>
    <name evidence="3" type="ORF">AWH56_015520</name>
    <name evidence="2" type="ORF">AWH56_19145</name>
</gene>
<reference evidence="2 4" key="1">
    <citation type="submission" date="2016-10" db="EMBL/GenBank/DDBJ databases">
        <title>Draft genome sequences of four alkaliphilic bacteria belonging to the Anaerobacillus genus.</title>
        <authorList>
            <person name="Bassil N.M."/>
            <person name="Lloyd J.R."/>
        </authorList>
    </citation>
    <scope>NUCLEOTIDE SEQUENCE [LARGE SCALE GENOMIC DNA]</scope>
    <source>
        <strain evidence="2 4">NB2006</strain>
    </source>
</reference>
<proteinExistence type="predicted"/>
<reference evidence="3" key="4">
    <citation type="submission" date="2020-10" db="EMBL/GenBank/DDBJ databases">
        <authorList>
            <person name="Bassil N.M."/>
            <person name="Lloyd J.R."/>
        </authorList>
    </citation>
    <scope>NUCLEOTIDE SEQUENCE</scope>
    <source>
        <strain evidence="3">NB2006</strain>
    </source>
</reference>
<dbReference type="RefSeq" id="WP_071318559.1">
    <property type="nucleotide sequence ID" value="NZ_CP063356.2"/>
</dbReference>
<evidence type="ECO:0000313" key="4">
    <source>
        <dbReference type="Proteomes" id="UP000180175"/>
    </source>
</evidence>
<dbReference type="OrthoDB" id="2474789at2"/>
<dbReference type="EMBL" id="LQXD01000162">
    <property type="protein sequence ID" value="OIJ08372.1"/>
    <property type="molecule type" value="Genomic_DNA"/>
</dbReference>
<dbReference type="KEGG" id="aia:AWH56_015520"/>
<evidence type="ECO:0000313" key="3">
    <source>
        <dbReference type="EMBL" id="QOY34139.1"/>
    </source>
</evidence>
<name>A0A1S2L7C2_9BACI</name>